<evidence type="ECO:0000313" key="2">
    <source>
        <dbReference type="EMBL" id="GAA2343155.1"/>
    </source>
</evidence>
<protein>
    <submittedName>
        <fullName evidence="2">Uncharacterized protein</fullName>
    </submittedName>
</protein>
<gene>
    <name evidence="2" type="ORF">GCM10010246_30800</name>
</gene>
<keyword evidence="3" id="KW-1185">Reference proteome</keyword>
<reference evidence="3" key="1">
    <citation type="journal article" date="2019" name="Int. J. Syst. Evol. Microbiol.">
        <title>The Global Catalogue of Microorganisms (GCM) 10K type strain sequencing project: providing services to taxonomists for standard genome sequencing and annotation.</title>
        <authorList>
            <consortium name="The Broad Institute Genomics Platform"/>
            <consortium name="The Broad Institute Genome Sequencing Center for Infectious Disease"/>
            <person name="Wu L."/>
            <person name="Ma J."/>
        </authorList>
    </citation>
    <scope>NUCLEOTIDE SEQUENCE [LARGE SCALE GENOMIC DNA]</scope>
    <source>
        <strain evidence="3">JCM 4316</strain>
    </source>
</reference>
<organism evidence="2 3">
    <name type="scientific">Streptomyces cuspidosporus</name>
    <dbReference type="NCBI Taxonomy" id="66882"/>
    <lineage>
        <taxon>Bacteria</taxon>
        <taxon>Bacillati</taxon>
        <taxon>Actinomycetota</taxon>
        <taxon>Actinomycetes</taxon>
        <taxon>Kitasatosporales</taxon>
        <taxon>Streptomycetaceae</taxon>
        <taxon>Streptomyces</taxon>
    </lineage>
</organism>
<dbReference type="EMBL" id="BAAASD010000010">
    <property type="protein sequence ID" value="GAA2343155.1"/>
    <property type="molecule type" value="Genomic_DNA"/>
</dbReference>
<feature type="region of interest" description="Disordered" evidence="1">
    <location>
        <begin position="139"/>
        <end position="167"/>
    </location>
</feature>
<sequence>MLGVKGAVLDETPAIELVHPHLELLAGHAERGRERTLREGDTDRGRGSDARHHDNRESLPSGPATSLGLHDFPPSRTYISGWGRDPSLGWEKCYVLGKESAHVSQARTAPETPAITPERQPLATPSRNLLDRPCRKAETPLSTAGATAAGLLGGDPSRRPRRPVAGLGGWTELGRSWSIDGRVHKGFVTSE</sequence>
<name>A0ABP5T0Z1_9ACTN</name>
<dbReference type="Proteomes" id="UP001500253">
    <property type="component" value="Unassembled WGS sequence"/>
</dbReference>
<evidence type="ECO:0000256" key="1">
    <source>
        <dbReference type="SAM" id="MobiDB-lite"/>
    </source>
</evidence>
<comment type="caution">
    <text evidence="2">The sequence shown here is derived from an EMBL/GenBank/DDBJ whole genome shotgun (WGS) entry which is preliminary data.</text>
</comment>
<feature type="region of interest" description="Disordered" evidence="1">
    <location>
        <begin position="104"/>
        <end position="125"/>
    </location>
</feature>
<feature type="region of interest" description="Disordered" evidence="1">
    <location>
        <begin position="29"/>
        <end position="71"/>
    </location>
</feature>
<evidence type="ECO:0000313" key="3">
    <source>
        <dbReference type="Proteomes" id="UP001500253"/>
    </source>
</evidence>
<accession>A0ABP5T0Z1</accession>
<proteinExistence type="predicted"/>
<feature type="compositionally biased region" description="Basic and acidic residues" evidence="1">
    <location>
        <begin position="29"/>
        <end position="57"/>
    </location>
</feature>